<gene>
    <name evidence="2" type="ORF">SAMN06265368_4815</name>
</gene>
<proteinExistence type="predicted"/>
<dbReference type="Pfam" id="PF00717">
    <property type="entry name" value="Peptidase_S24"/>
    <property type="match status" value="1"/>
</dbReference>
<dbReference type="Gene3D" id="2.10.109.10">
    <property type="entry name" value="Umud Fragment, subunit A"/>
    <property type="match status" value="1"/>
</dbReference>
<name>A0A285PIX7_9HYPH</name>
<dbReference type="AlphaFoldDB" id="A0A285PIX7"/>
<reference evidence="2 3" key="1">
    <citation type="submission" date="2017-09" db="EMBL/GenBank/DDBJ databases">
        <authorList>
            <person name="Ehlers B."/>
            <person name="Leendertz F.H."/>
        </authorList>
    </citation>
    <scope>NUCLEOTIDE SEQUENCE [LARGE SCALE GENOMIC DNA]</scope>
    <source>
        <strain evidence="2 3">DSM 18289</strain>
    </source>
</reference>
<feature type="domain" description="Peptidase S24/S26A/S26B/S26C" evidence="1">
    <location>
        <begin position="101"/>
        <end position="240"/>
    </location>
</feature>
<dbReference type="RefSeq" id="WP_097156071.1">
    <property type="nucleotide sequence ID" value="NZ_OBEL01000011.1"/>
</dbReference>
<dbReference type="InterPro" id="IPR015927">
    <property type="entry name" value="Peptidase_S24_S26A/B/C"/>
</dbReference>
<dbReference type="EMBL" id="OBEL01000011">
    <property type="protein sequence ID" value="SNZ21690.1"/>
    <property type="molecule type" value="Genomic_DNA"/>
</dbReference>
<protein>
    <recommendedName>
        <fullName evidence="1">Peptidase S24/S26A/S26B/S26C domain-containing protein</fullName>
    </recommendedName>
</protein>
<sequence length="247" mass="27269">MPAMRDWIGKRLKSLGKTKGALSEHLGVAPARMTELSKGNRQLQSNEIMPFAEFLEMDPMQVLSMLSDPNASVDQIKEIGGAVVEMVGLEPVQNKKSLIPIRGEVAAGVWKQVDELYQGVEGLNEFADLVTVPGYPEDQQFALRVVGHSLNLIAPEGSTLHCVSHINGGAWDILEGELVIIQHTKFQGQMIENTAKRIRQGADGWELCPESNHPDFQKPLKVADFTHDDCDDEIRVLAKVIGINRKP</sequence>
<evidence type="ECO:0000313" key="3">
    <source>
        <dbReference type="Proteomes" id="UP000219439"/>
    </source>
</evidence>
<evidence type="ECO:0000259" key="1">
    <source>
        <dbReference type="Pfam" id="PF00717"/>
    </source>
</evidence>
<organism evidence="2 3">
    <name type="scientific">Cohaesibacter gelatinilyticus</name>
    <dbReference type="NCBI Taxonomy" id="372072"/>
    <lineage>
        <taxon>Bacteria</taxon>
        <taxon>Pseudomonadati</taxon>
        <taxon>Pseudomonadota</taxon>
        <taxon>Alphaproteobacteria</taxon>
        <taxon>Hyphomicrobiales</taxon>
        <taxon>Cohaesibacteraceae</taxon>
    </lineage>
</organism>
<dbReference type="OrthoDB" id="528805at2"/>
<dbReference type="SUPFAM" id="SSF51306">
    <property type="entry name" value="LexA/Signal peptidase"/>
    <property type="match status" value="1"/>
</dbReference>
<dbReference type="InterPro" id="IPR036286">
    <property type="entry name" value="LexA/Signal_pep-like_sf"/>
</dbReference>
<keyword evidence="3" id="KW-1185">Reference proteome</keyword>
<dbReference type="Proteomes" id="UP000219439">
    <property type="component" value="Unassembled WGS sequence"/>
</dbReference>
<accession>A0A285PIX7</accession>
<evidence type="ECO:0000313" key="2">
    <source>
        <dbReference type="EMBL" id="SNZ21690.1"/>
    </source>
</evidence>